<reference evidence="2" key="1">
    <citation type="submission" date="2014-02" db="EMBL/GenBank/DDBJ databases">
        <title>Expanding our view of genomic diversity in Candidatus Accumulibacter clades.</title>
        <authorList>
            <person name="Skennerton C.T."/>
            <person name="Barr J.J."/>
            <person name="Slater F.R."/>
            <person name="Bond P.L."/>
            <person name="Tyson G.W."/>
        </authorList>
    </citation>
    <scope>NUCLEOTIDE SEQUENCE [LARGE SCALE GENOMIC DNA]</scope>
</reference>
<dbReference type="AlphaFoldDB" id="A0A080M210"/>
<keyword evidence="1" id="KW-0812">Transmembrane</keyword>
<name>A0A080M210_9PROT</name>
<gene>
    <name evidence="2" type="ORF">AW06_003675</name>
</gene>
<feature type="transmembrane region" description="Helical" evidence="1">
    <location>
        <begin position="36"/>
        <end position="57"/>
    </location>
</feature>
<comment type="caution">
    <text evidence="2">The sequence shown here is derived from an EMBL/GenBank/DDBJ whole genome shotgun (WGS) entry which is preliminary data.</text>
</comment>
<keyword evidence="3" id="KW-1185">Reference proteome</keyword>
<dbReference type="Proteomes" id="UP000021315">
    <property type="component" value="Unassembled WGS sequence"/>
</dbReference>
<keyword evidence="1" id="KW-1133">Transmembrane helix</keyword>
<keyword evidence="1" id="KW-0472">Membrane</keyword>
<dbReference type="EMBL" id="JDST02000096">
    <property type="protein sequence ID" value="KFB75303.1"/>
    <property type="molecule type" value="Genomic_DNA"/>
</dbReference>
<sequence length="66" mass="7212">MRGVAHPPPPFPLSEGIGIFIGIVAWDVLRAGEMELLKASLIAATGALIWYGARCWLSRRKHRGSL</sequence>
<evidence type="ECO:0000313" key="3">
    <source>
        <dbReference type="Proteomes" id="UP000021315"/>
    </source>
</evidence>
<evidence type="ECO:0000256" key="1">
    <source>
        <dbReference type="SAM" id="Phobius"/>
    </source>
</evidence>
<accession>A0A080M210</accession>
<dbReference type="STRING" id="1453999.AW06_003675"/>
<protein>
    <submittedName>
        <fullName evidence="2">Uncharacterized protein</fullName>
    </submittedName>
</protein>
<evidence type="ECO:0000313" key="2">
    <source>
        <dbReference type="EMBL" id="KFB75303.1"/>
    </source>
</evidence>
<organism evidence="2 3">
    <name type="scientific">Candidatus Accumulibacter cognatus</name>
    <dbReference type="NCBI Taxonomy" id="2954383"/>
    <lineage>
        <taxon>Bacteria</taxon>
        <taxon>Pseudomonadati</taxon>
        <taxon>Pseudomonadota</taxon>
        <taxon>Betaproteobacteria</taxon>
        <taxon>Candidatus Accumulibacter</taxon>
    </lineage>
</organism>
<proteinExistence type="predicted"/>